<evidence type="ECO:0000313" key="3">
    <source>
        <dbReference type="EMBL" id="MBD0382496.1"/>
    </source>
</evidence>
<dbReference type="RefSeq" id="WP_188176273.1">
    <property type="nucleotide sequence ID" value="NZ_JACVVD010000007.1"/>
</dbReference>
<dbReference type="GO" id="GO:0016075">
    <property type="term" value="P:rRNA catabolic process"/>
    <property type="evidence" value="ECO:0007669"/>
    <property type="project" value="TreeGrafter"/>
</dbReference>
<dbReference type="PANTHER" id="PTHR33988">
    <property type="entry name" value="ENDORIBONUCLEASE MAZF-RELATED"/>
    <property type="match status" value="1"/>
</dbReference>
<proteinExistence type="inferred from homology"/>
<dbReference type="PANTHER" id="PTHR33988:SF3">
    <property type="entry name" value="ENDORIBONUCLEASE TOXIN CHPB-RELATED"/>
    <property type="match status" value="1"/>
</dbReference>
<accession>A0A926QK67</accession>
<reference evidence="3" key="1">
    <citation type="submission" date="2020-09" db="EMBL/GenBank/DDBJ databases">
        <title>Draft Genome Sequence of Paenibacillus sp. WST5.</title>
        <authorList>
            <person name="Bao Z."/>
        </authorList>
    </citation>
    <scope>NUCLEOTIDE SEQUENCE</scope>
    <source>
        <strain evidence="3">WST5</strain>
    </source>
</reference>
<comment type="caution">
    <text evidence="3">The sequence shown here is derived from an EMBL/GenBank/DDBJ whole genome shotgun (WGS) entry which is preliminary data.</text>
</comment>
<comment type="similarity">
    <text evidence="1">Belongs to the PemK/MazF family.</text>
</comment>
<dbReference type="GO" id="GO:0003677">
    <property type="term" value="F:DNA binding"/>
    <property type="evidence" value="ECO:0007669"/>
    <property type="project" value="InterPro"/>
</dbReference>
<protein>
    <submittedName>
        <fullName evidence="3">Type II toxin-antitoxin system PemK/MazF family toxin</fullName>
    </submittedName>
</protein>
<dbReference type="GO" id="GO:0006402">
    <property type="term" value="P:mRNA catabolic process"/>
    <property type="evidence" value="ECO:0007669"/>
    <property type="project" value="TreeGrafter"/>
</dbReference>
<dbReference type="Gene3D" id="2.30.30.110">
    <property type="match status" value="1"/>
</dbReference>
<dbReference type="Proteomes" id="UP000650466">
    <property type="component" value="Unassembled WGS sequence"/>
</dbReference>
<dbReference type="EMBL" id="JACVVD010000007">
    <property type="protein sequence ID" value="MBD0382496.1"/>
    <property type="molecule type" value="Genomic_DNA"/>
</dbReference>
<keyword evidence="2" id="KW-1277">Toxin-antitoxin system</keyword>
<evidence type="ECO:0000313" key="4">
    <source>
        <dbReference type="Proteomes" id="UP000650466"/>
    </source>
</evidence>
<dbReference type="GO" id="GO:0004521">
    <property type="term" value="F:RNA endonuclease activity"/>
    <property type="evidence" value="ECO:0007669"/>
    <property type="project" value="TreeGrafter"/>
</dbReference>
<dbReference type="InterPro" id="IPR011067">
    <property type="entry name" value="Plasmid_toxin/cell-grow_inhib"/>
</dbReference>
<name>A0A926QK67_9BACL</name>
<evidence type="ECO:0000256" key="1">
    <source>
        <dbReference type="ARBA" id="ARBA00007521"/>
    </source>
</evidence>
<dbReference type="InterPro" id="IPR003477">
    <property type="entry name" value="PemK-like"/>
</dbReference>
<dbReference type="SUPFAM" id="SSF50118">
    <property type="entry name" value="Cell growth inhibitor/plasmid maintenance toxic component"/>
    <property type="match status" value="1"/>
</dbReference>
<evidence type="ECO:0000256" key="2">
    <source>
        <dbReference type="ARBA" id="ARBA00022649"/>
    </source>
</evidence>
<gene>
    <name evidence="3" type="ORF">ICC18_20465</name>
</gene>
<dbReference type="Pfam" id="PF02452">
    <property type="entry name" value="PemK_toxin"/>
    <property type="match status" value="1"/>
</dbReference>
<dbReference type="AlphaFoldDB" id="A0A926QK67"/>
<sequence>MTAIPIRGDLVWLDFDPQAGREQAGRRPAIVLSEEDFNELTGFALVCPITSSAQDYAFEVSLPEGLPFTGVVLTEQMISLDVKKRKLKVVGSVPADSDVMKAVLRNTRSILA</sequence>
<organism evidence="3 4">
    <name type="scientific">Paenibacillus sedimenti</name>
    <dbReference type="NCBI Taxonomy" id="2770274"/>
    <lineage>
        <taxon>Bacteria</taxon>
        <taxon>Bacillati</taxon>
        <taxon>Bacillota</taxon>
        <taxon>Bacilli</taxon>
        <taxon>Bacillales</taxon>
        <taxon>Paenibacillaceae</taxon>
        <taxon>Paenibacillus</taxon>
    </lineage>
</organism>
<keyword evidence="4" id="KW-1185">Reference proteome</keyword>